<reference evidence="3" key="1">
    <citation type="journal article" date="2019" name="Int. J. Syst. Evol. Microbiol.">
        <title>The Global Catalogue of Microorganisms (GCM) 10K type strain sequencing project: providing services to taxonomists for standard genome sequencing and annotation.</title>
        <authorList>
            <consortium name="The Broad Institute Genomics Platform"/>
            <consortium name="The Broad Institute Genome Sequencing Center for Infectious Disease"/>
            <person name="Wu L."/>
            <person name="Ma J."/>
        </authorList>
    </citation>
    <scope>NUCLEOTIDE SEQUENCE [LARGE SCALE GENOMIC DNA]</scope>
    <source>
        <strain evidence="3">CCUG 38813</strain>
    </source>
</reference>
<name>A0ABW0PFD1_9BURK</name>
<accession>A0ABW0PFD1</accession>
<evidence type="ECO:0000256" key="1">
    <source>
        <dbReference type="SAM" id="Coils"/>
    </source>
</evidence>
<dbReference type="RefSeq" id="WP_379719871.1">
    <property type="nucleotide sequence ID" value="NZ_JBHSMS010000030.1"/>
</dbReference>
<dbReference type="EMBL" id="JBHSMS010000030">
    <property type="protein sequence ID" value="MFC5511371.1"/>
    <property type="molecule type" value="Genomic_DNA"/>
</dbReference>
<dbReference type="InterPro" id="IPR025332">
    <property type="entry name" value="DUF4238"/>
</dbReference>
<evidence type="ECO:0000313" key="2">
    <source>
        <dbReference type="EMBL" id="MFC5511371.1"/>
    </source>
</evidence>
<keyword evidence="1" id="KW-0175">Coiled coil</keyword>
<gene>
    <name evidence="2" type="ORF">ACFPOU_09570</name>
</gene>
<protein>
    <submittedName>
        <fullName evidence="2">DUF4238 domain-containing protein</fullName>
    </submittedName>
</protein>
<dbReference type="Pfam" id="PF14022">
    <property type="entry name" value="DUF4238"/>
    <property type="match status" value="1"/>
</dbReference>
<proteinExistence type="predicted"/>
<organism evidence="2 3">
    <name type="scientific">Massilia jejuensis</name>
    <dbReference type="NCBI Taxonomy" id="648894"/>
    <lineage>
        <taxon>Bacteria</taxon>
        <taxon>Pseudomonadati</taxon>
        <taxon>Pseudomonadota</taxon>
        <taxon>Betaproteobacteria</taxon>
        <taxon>Burkholderiales</taxon>
        <taxon>Oxalobacteraceae</taxon>
        <taxon>Telluria group</taxon>
        <taxon>Massilia</taxon>
    </lineage>
</organism>
<keyword evidence="3" id="KW-1185">Reference proteome</keyword>
<comment type="caution">
    <text evidence="2">The sequence shown here is derived from an EMBL/GenBank/DDBJ whole genome shotgun (WGS) entry which is preliminary data.</text>
</comment>
<dbReference type="Proteomes" id="UP001596031">
    <property type="component" value="Unassembled WGS sequence"/>
</dbReference>
<sequence>MTEKKSQLDLMVAMQEMRRMHCIMWAEGCLEIVRAPEGSSGFIFSDHPVTLFNRHVFPGGPDVPPGFDPHLHWQGTQTLFPFDRERLYVLTHVEFANSPGASKARKARTNSRYFDQGSPMVRYDGCIRERTLTEQQVREVNYIIKKRAYRYIAGRTEDDLFPERHLKTTLWNQLGKFLLPPKHKVIRQAGHTVVGFKDGSYYFQDQFGRRPASRAEHEREVKRAEEMKATFKRVLAKHRAERGEPPLVFADDV</sequence>
<evidence type="ECO:0000313" key="3">
    <source>
        <dbReference type="Proteomes" id="UP001596031"/>
    </source>
</evidence>
<feature type="coiled-coil region" evidence="1">
    <location>
        <begin position="214"/>
        <end position="241"/>
    </location>
</feature>